<feature type="region of interest" description="Disordered" evidence="1">
    <location>
        <begin position="246"/>
        <end position="287"/>
    </location>
</feature>
<proteinExistence type="predicted"/>
<gene>
    <name evidence="2" type="ORF">B0T11DRAFT_292090</name>
</gene>
<evidence type="ECO:0000313" key="3">
    <source>
        <dbReference type="Proteomes" id="UP000813385"/>
    </source>
</evidence>
<dbReference type="AlphaFoldDB" id="A0A8K0TB08"/>
<reference evidence="2" key="1">
    <citation type="journal article" date="2021" name="Nat. Commun.">
        <title>Genetic determinants of endophytism in the Arabidopsis root mycobiome.</title>
        <authorList>
            <person name="Mesny F."/>
            <person name="Miyauchi S."/>
            <person name="Thiergart T."/>
            <person name="Pickel B."/>
            <person name="Atanasova L."/>
            <person name="Karlsson M."/>
            <person name="Huettel B."/>
            <person name="Barry K.W."/>
            <person name="Haridas S."/>
            <person name="Chen C."/>
            <person name="Bauer D."/>
            <person name="Andreopoulos W."/>
            <person name="Pangilinan J."/>
            <person name="LaButti K."/>
            <person name="Riley R."/>
            <person name="Lipzen A."/>
            <person name="Clum A."/>
            <person name="Drula E."/>
            <person name="Henrissat B."/>
            <person name="Kohler A."/>
            <person name="Grigoriev I.V."/>
            <person name="Martin F.M."/>
            <person name="Hacquard S."/>
        </authorList>
    </citation>
    <scope>NUCLEOTIDE SEQUENCE</scope>
    <source>
        <strain evidence="2">MPI-CAGE-AT-0016</strain>
    </source>
</reference>
<organism evidence="2 3">
    <name type="scientific">Plectosphaerella cucumerina</name>
    <dbReference type="NCBI Taxonomy" id="40658"/>
    <lineage>
        <taxon>Eukaryota</taxon>
        <taxon>Fungi</taxon>
        <taxon>Dikarya</taxon>
        <taxon>Ascomycota</taxon>
        <taxon>Pezizomycotina</taxon>
        <taxon>Sordariomycetes</taxon>
        <taxon>Hypocreomycetidae</taxon>
        <taxon>Glomerellales</taxon>
        <taxon>Plectosphaerellaceae</taxon>
        <taxon>Plectosphaerella</taxon>
    </lineage>
</organism>
<sequence>DNARGDEGGVAAAALRPSSQAVDGRPDWCWRQQQGLVCPPFARALLPIGQTPTLLSLAHKYPWRATFGARSACRTTAAILAQVGVIRDRDRERRGKWGRQGFKLWSVRPSPSTGLVREGARESRRHSAVFFPLSLCMGEVEKRLREGCRFLARPDNDKAINHPGSVLWWRHCFREAAHWPGGGSAASAWEGRADRGGSKERPRLPCLRLEVALPRLGRGETMREGSRRRIVEGVVRHAGTWFAGGSSGPEALPARTGLVTRKRPPNADPRRDELGRHRWPRGQASNRQHPIKQLFVLKDRIRGIGAHESPMILR</sequence>
<keyword evidence="3" id="KW-1185">Reference proteome</keyword>
<evidence type="ECO:0000256" key="1">
    <source>
        <dbReference type="SAM" id="MobiDB-lite"/>
    </source>
</evidence>
<dbReference type="Proteomes" id="UP000813385">
    <property type="component" value="Unassembled WGS sequence"/>
</dbReference>
<protein>
    <submittedName>
        <fullName evidence="2">Uncharacterized protein</fullName>
    </submittedName>
</protein>
<feature type="non-terminal residue" evidence="2">
    <location>
        <position position="314"/>
    </location>
</feature>
<evidence type="ECO:0000313" key="2">
    <source>
        <dbReference type="EMBL" id="KAH7347890.1"/>
    </source>
</evidence>
<name>A0A8K0TB08_9PEZI</name>
<comment type="caution">
    <text evidence="2">The sequence shown here is derived from an EMBL/GenBank/DDBJ whole genome shotgun (WGS) entry which is preliminary data.</text>
</comment>
<accession>A0A8K0TB08</accession>
<dbReference type="EMBL" id="JAGPXD010000007">
    <property type="protein sequence ID" value="KAH7347890.1"/>
    <property type="molecule type" value="Genomic_DNA"/>
</dbReference>